<sequence>MNLPFDDYDCRGYIDLYVAAEDDVFSEELIGNDVFVESNGLILSPPADMEVEEGFALG</sequence>
<dbReference type="Proteomes" id="UP000585474">
    <property type="component" value="Unassembled WGS sequence"/>
</dbReference>
<evidence type="ECO:0000313" key="2">
    <source>
        <dbReference type="Proteomes" id="UP000585474"/>
    </source>
</evidence>
<comment type="caution">
    <text evidence="1">The sequence shown here is derived from an EMBL/GenBank/DDBJ whole genome shotgun (WGS) entry which is preliminary data.</text>
</comment>
<gene>
    <name evidence="1" type="ORF">Acr_29g0005990</name>
</gene>
<organism evidence="1 2">
    <name type="scientific">Actinidia rufa</name>
    <dbReference type="NCBI Taxonomy" id="165716"/>
    <lineage>
        <taxon>Eukaryota</taxon>
        <taxon>Viridiplantae</taxon>
        <taxon>Streptophyta</taxon>
        <taxon>Embryophyta</taxon>
        <taxon>Tracheophyta</taxon>
        <taxon>Spermatophyta</taxon>
        <taxon>Magnoliopsida</taxon>
        <taxon>eudicotyledons</taxon>
        <taxon>Gunneridae</taxon>
        <taxon>Pentapetalae</taxon>
        <taxon>asterids</taxon>
        <taxon>Ericales</taxon>
        <taxon>Actinidiaceae</taxon>
        <taxon>Actinidia</taxon>
    </lineage>
</organism>
<accession>A0A7J0HE89</accession>
<dbReference type="AlphaFoldDB" id="A0A7J0HE89"/>
<proteinExistence type="predicted"/>
<protein>
    <submittedName>
        <fullName evidence="1">Uncharacterized protein</fullName>
    </submittedName>
</protein>
<dbReference type="EMBL" id="BJWL01000029">
    <property type="protein sequence ID" value="GFZ21437.1"/>
    <property type="molecule type" value="Genomic_DNA"/>
</dbReference>
<keyword evidence="2" id="KW-1185">Reference proteome</keyword>
<name>A0A7J0HE89_9ERIC</name>
<reference evidence="1 2" key="1">
    <citation type="submission" date="2019-07" db="EMBL/GenBank/DDBJ databases">
        <title>De Novo Assembly of kiwifruit Actinidia rufa.</title>
        <authorList>
            <person name="Sugita-Konishi S."/>
            <person name="Sato K."/>
            <person name="Mori E."/>
            <person name="Abe Y."/>
            <person name="Kisaki G."/>
            <person name="Hamano K."/>
            <person name="Suezawa K."/>
            <person name="Otani M."/>
            <person name="Fukuda T."/>
            <person name="Manabe T."/>
            <person name="Gomi K."/>
            <person name="Tabuchi M."/>
            <person name="Akimitsu K."/>
            <person name="Kataoka I."/>
        </authorList>
    </citation>
    <scope>NUCLEOTIDE SEQUENCE [LARGE SCALE GENOMIC DNA]</scope>
    <source>
        <strain evidence="2">cv. Fuchu</strain>
    </source>
</reference>
<evidence type="ECO:0000313" key="1">
    <source>
        <dbReference type="EMBL" id="GFZ21437.1"/>
    </source>
</evidence>